<dbReference type="SMART" id="SM00198">
    <property type="entry name" value="SCP"/>
    <property type="match status" value="1"/>
</dbReference>
<organism evidence="3 4">
    <name type="scientific">Lichtheimia corymbifera JMRC:FSU:9682</name>
    <dbReference type="NCBI Taxonomy" id="1263082"/>
    <lineage>
        <taxon>Eukaryota</taxon>
        <taxon>Fungi</taxon>
        <taxon>Fungi incertae sedis</taxon>
        <taxon>Mucoromycota</taxon>
        <taxon>Mucoromycotina</taxon>
        <taxon>Mucoromycetes</taxon>
        <taxon>Mucorales</taxon>
        <taxon>Lichtheimiaceae</taxon>
        <taxon>Lichtheimia</taxon>
    </lineage>
</organism>
<dbReference type="InterPro" id="IPR018244">
    <property type="entry name" value="Allrgn_V5/Tpx1_CS"/>
</dbReference>
<dbReference type="EMBL" id="CBTN010000003">
    <property type="protein sequence ID" value="CDH49490.1"/>
    <property type="molecule type" value="Genomic_DNA"/>
</dbReference>
<accession>A0A068RIG1</accession>
<dbReference type="AlphaFoldDB" id="A0A068RIG1"/>
<dbReference type="PROSITE" id="PS01010">
    <property type="entry name" value="CRISP_2"/>
    <property type="match status" value="1"/>
</dbReference>
<sequence>MLVRLIVVALFAVQLAAAISAGTAKNALRLHNKYRSKHSAPALKWNKDLEKFAQSWANRCVFEHSGEPGQGENLAMGMKDFSGAIGAWYNEVKDYDYNNPGFSSATGHFTQVVWKSTTEVGCGVKSCPNGKMYVCSYKPPGNVVTPDNSFFKKNVLPN</sequence>
<dbReference type="FunFam" id="3.40.33.10:FF:000002">
    <property type="entry name" value="Golgi-associated plant pathogenesis-related protein 1"/>
    <property type="match status" value="1"/>
</dbReference>
<dbReference type="SUPFAM" id="SSF55797">
    <property type="entry name" value="PR-1-like"/>
    <property type="match status" value="1"/>
</dbReference>
<feature type="domain" description="SCP" evidence="2">
    <location>
        <begin position="22"/>
        <end position="145"/>
    </location>
</feature>
<dbReference type="Pfam" id="PF00188">
    <property type="entry name" value="CAP"/>
    <property type="match status" value="1"/>
</dbReference>
<dbReference type="PROSITE" id="PS01009">
    <property type="entry name" value="CRISP_1"/>
    <property type="match status" value="1"/>
</dbReference>
<evidence type="ECO:0000313" key="4">
    <source>
        <dbReference type="Proteomes" id="UP000027586"/>
    </source>
</evidence>
<dbReference type="Proteomes" id="UP000027586">
    <property type="component" value="Unassembled WGS sequence"/>
</dbReference>
<dbReference type="InterPro" id="IPR035940">
    <property type="entry name" value="CAP_sf"/>
</dbReference>
<protein>
    <submittedName>
        <fullName evidence="3">Pathogenesis-related protein 1-like protein</fullName>
    </submittedName>
</protein>
<reference evidence="3" key="1">
    <citation type="submission" date="2013-08" db="EMBL/GenBank/DDBJ databases">
        <title>Gene expansion shapes genome architecture in the human pathogen Lichtheimia corymbifera: an evolutionary genomics analysis in the ancient terrestrial Mucorales (Mucoromycotina).</title>
        <authorList>
            <person name="Schwartze V.U."/>
            <person name="Winter S."/>
            <person name="Shelest E."/>
            <person name="Marcet-Houben M."/>
            <person name="Horn F."/>
            <person name="Wehner S."/>
            <person name="Hoffmann K."/>
            <person name="Riege K."/>
            <person name="Sammeth M."/>
            <person name="Nowrousian M."/>
            <person name="Valiante V."/>
            <person name="Linde J."/>
            <person name="Jacobsen I.D."/>
            <person name="Marz M."/>
            <person name="Brakhage A.A."/>
            <person name="Gabaldon T."/>
            <person name="Bocker S."/>
            <person name="Voigt K."/>
        </authorList>
    </citation>
    <scope>NUCLEOTIDE SEQUENCE [LARGE SCALE GENOMIC DNA]</scope>
    <source>
        <strain evidence="3">FSU 9682</strain>
    </source>
</reference>
<evidence type="ECO:0000256" key="1">
    <source>
        <dbReference type="SAM" id="SignalP"/>
    </source>
</evidence>
<dbReference type="GO" id="GO:0005576">
    <property type="term" value="C:extracellular region"/>
    <property type="evidence" value="ECO:0007669"/>
    <property type="project" value="InterPro"/>
</dbReference>
<dbReference type="VEuPathDB" id="FungiDB:LCOR_01232.1"/>
<feature type="chain" id="PRO_5001655180" evidence="1">
    <location>
        <begin position="19"/>
        <end position="158"/>
    </location>
</feature>
<keyword evidence="1" id="KW-0732">Signal</keyword>
<dbReference type="OrthoDB" id="337038at2759"/>
<keyword evidence="4" id="KW-1185">Reference proteome</keyword>
<dbReference type="Gene3D" id="3.40.33.10">
    <property type="entry name" value="CAP"/>
    <property type="match status" value="1"/>
</dbReference>
<evidence type="ECO:0000313" key="3">
    <source>
        <dbReference type="EMBL" id="CDH49490.1"/>
    </source>
</evidence>
<dbReference type="InterPro" id="IPR001283">
    <property type="entry name" value="CRISP-related"/>
</dbReference>
<dbReference type="STRING" id="1263082.A0A068RIG1"/>
<comment type="caution">
    <text evidence="3">The sequence shown here is derived from an EMBL/GenBank/DDBJ whole genome shotgun (WGS) entry which is preliminary data.</text>
</comment>
<feature type="signal peptide" evidence="1">
    <location>
        <begin position="1"/>
        <end position="18"/>
    </location>
</feature>
<gene>
    <name evidence="3" type="ORF">LCOR_01232.1</name>
</gene>
<proteinExistence type="predicted"/>
<dbReference type="InterPro" id="IPR014044">
    <property type="entry name" value="CAP_dom"/>
</dbReference>
<name>A0A068RIG1_9FUNG</name>
<dbReference type="PRINTS" id="PR00837">
    <property type="entry name" value="V5TPXLIKE"/>
</dbReference>
<dbReference type="PANTHER" id="PTHR10334">
    <property type="entry name" value="CYSTEINE-RICH SECRETORY PROTEIN-RELATED"/>
    <property type="match status" value="1"/>
</dbReference>
<evidence type="ECO:0000259" key="2">
    <source>
        <dbReference type="SMART" id="SM00198"/>
    </source>
</evidence>